<evidence type="ECO:0000259" key="3">
    <source>
        <dbReference type="SMART" id="SM00822"/>
    </source>
</evidence>
<dbReference type="RefSeq" id="WP_344541788.1">
    <property type="nucleotide sequence ID" value="NZ_BAAATM010000018.1"/>
</dbReference>
<evidence type="ECO:0000313" key="4">
    <source>
        <dbReference type="EMBL" id="GAA2549962.1"/>
    </source>
</evidence>
<keyword evidence="2" id="KW-0560">Oxidoreductase</keyword>
<dbReference type="PANTHER" id="PTHR44196:SF1">
    <property type="entry name" value="DEHYDROGENASE_REDUCTASE SDR FAMILY MEMBER 7B"/>
    <property type="match status" value="1"/>
</dbReference>
<dbReference type="InterPro" id="IPR002347">
    <property type="entry name" value="SDR_fam"/>
</dbReference>
<keyword evidence="5" id="KW-1185">Reference proteome</keyword>
<evidence type="ECO:0000256" key="1">
    <source>
        <dbReference type="ARBA" id="ARBA00006484"/>
    </source>
</evidence>
<dbReference type="InterPro" id="IPR057326">
    <property type="entry name" value="KR_dom"/>
</dbReference>
<accession>A0ABN3P452</accession>
<feature type="domain" description="Ketoreductase" evidence="3">
    <location>
        <begin position="6"/>
        <end position="206"/>
    </location>
</feature>
<dbReference type="InterPro" id="IPR036291">
    <property type="entry name" value="NAD(P)-bd_dom_sf"/>
</dbReference>
<comment type="similarity">
    <text evidence="1">Belongs to the short-chain dehydrogenases/reductases (SDR) family.</text>
</comment>
<name>A0ABN3P452_9ACTN</name>
<protein>
    <recommendedName>
        <fullName evidence="3">Ketoreductase domain-containing protein</fullName>
    </recommendedName>
</protein>
<dbReference type="Pfam" id="PF00106">
    <property type="entry name" value="adh_short"/>
    <property type="match status" value="1"/>
</dbReference>
<proteinExistence type="inferred from homology"/>
<dbReference type="PANTHER" id="PTHR44196">
    <property type="entry name" value="DEHYDROGENASE/REDUCTASE SDR FAMILY MEMBER 7B"/>
    <property type="match status" value="1"/>
</dbReference>
<dbReference type="Proteomes" id="UP001501095">
    <property type="component" value="Unassembled WGS sequence"/>
</dbReference>
<dbReference type="EMBL" id="BAAATM010000018">
    <property type="protein sequence ID" value="GAA2549962.1"/>
    <property type="molecule type" value="Genomic_DNA"/>
</dbReference>
<dbReference type="PRINTS" id="PR00081">
    <property type="entry name" value="GDHRDH"/>
</dbReference>
<organism evidence="4 5">
    <name type="scientific">Streptomyces levis</name>
    <dbReference type="NCBI Taxonomy" id="285566"/>
    <lineage>
        <taxon>Bacteria</taxon>
        <taxon>Bacillati</taxon>
        <taxon>Actinomycetota</taxon>
        <taxon>Actinomycetes</taxon>
        <taxon>Kitasatosporales</taxon>
        <taxon>Streptomycetaceae</taxon>
        <taxon>Streptomyces</taxon>
    </lineage>
</organism>
<reference evidence="4 5" key="1">
    <citation type="journal article" date="2019" name="Int. J. Syst. Evol. Microbiol.">
        <title>The Global Catalogue of Microorganisms (GCM) 10K type strain sequencing project: providing services to taxonomists for standard genome sequencing and annotation.</title>
        <authorList>
            <consortium name="The Broad Institute Genomics Platform"/>
            <consortium name="The Broad Institute Genome Sequencing Center for Infectious Disease"/>
            <person name="Wu L."/>
            <person name="Ma J."/>
        </authorList>
    </citation>
    <scope>NUCLEOTIDE SEQUENCE [LARGE SCALE GENOMIC DNA]</scope>
    <source>
        <strain evidence="4 5">JCM 6924</strain>
    </source>
</reference>
<comment type="caution">
    <text evidence="4">The sequence shown here is derived from an EMBL/GenBank/DDBJ whole genome shotgun (WGS) entry which is preliminary data.</text>
</comment>
<dbReference type="SUPFAM" id="SSF51735">
    <property type="entry name" value="NAD(P)-binding Rossmann-fold domains"/>
    <property type="match status" value="1"/>
</dbReference>
<evidence type="ECO:0000313" key="5">
    <source>
        <dbReference type="Proteomes" id="UP001501095"/>
    </source>
</evidence>
<dbReference type="Gene3D" id="3.40.50.720">
    <property type="entry name" value="NAD(P)-binding Rossmann-like Domain"/>
    <property type="match status" value="1"/>
</dbReference>
<dbReference type="SMART" id="SM00822">
    <property type="entry name" value="PKS_KR"/>
    <property type="match status" value="1"/>
</dbReference>
<gene>
    <name evidence="4" type="ORF">GCM10010423_57750</name>
</gene>
<evidence type="ECO:0000256" key="2">
    <source>
        <dbReference type="ARBA" id="ARBA00023002"/>
    </source>
</evidence>
<sequence length="219" mass="22716">MNIHGSRVLLPGASGAIGSALAVRLHRSGARLALAGHDEGRLRRVSEACEGAPVFRFDAYELDRCARAPDWAAGELGGLDAVVVCVGVAGFGPVDTVPDAVAEHLFTVNALAPLAFLRAALPRVTPPGVLAAVTGVVVDAPPAGMADYAAAKSALAAWLTAVRRERRRTGTSVLDIRLPHVESGFAARRVVGEPPRLPRGLTVDEAADRIVAELTGQEG</sequence>